<sequence length="92" mass="10539">MSFAVCEYFIELFLFPSIKSHEALRFISGVGLGGVIIGEFLRKTGMITAGRSFTHCIRTSKKPEHQLVTWGIYRYIRHPGYLGWLVWSISTQ</sequence>
<dbReference type="AlphaFoldDB" id="A0AAE0FJB2"/>
<keyword evidence="7" id="KW-1185">Reference proteome</keyword>
<evidence type="ECO:0000256" key="1">
    <source>
        <dbReference type="ARBA" id="ARBA00004141"/>
    </source>
</evidence>
<keyword evidence="5" id="KW-0808">Transferase</keyword>
<dbReference type="EC" id="2.1.1.100" evidence="5"/>
<comment type="catalytic activity">
    <reaction evidence="5">
        <text>[protein]-C-terminal S-[(2E,6E)-farnesyl]-L-cysteine + S-adenosyl-L-methionine = [protein]-C-terminal S-[(2E,6E)-farnesyl]-L-cysteine methyl ester + S-adenosyl-L-homocysteine</text>
        <dbReference type="Rhea" id="RHEA:21672"/>
        <dbReference type="Rhea" id="RHEA-COMP:12125"/>
        <dbReference type="Rhea" id="RHEA-COMP:12126"/>
        <dbReference type="ChEBI" id="CHEBI:57856"/>
        <dbReference type="ChEBI" id="CHEBI:59789"/>
        <dbReference type="ChEBI" id="CHEBI:90510"/>
        <dbReference type="ChEBI" id="CHEBI:90511"/>
        <dbReference type="EC" id="2.1.1.100"/>
    </reaction>
</comment>
<dbReference type="GO" id="GO:0004671">
    <property type="term" value="F:protein C-terminal S-isoprenylcysteine carboxyl O-methyltransferase activity"/>
    <property type="evidence" value="ECO:0007669"/>
    <property type="project" value="UniProtKB-EC"/>
</dbReference>
<dbReference type="InterPro" id="IPR007269">
    <property type="entry name" value="ICMT_MeTrfase"/>
</dbReference>
<evidence type="ECO:0000313" key="7">
    <source>
        <dbReference type="Proteomes" id="UP001190700"/>
    </source>
</evidence>
<keyword evidence="2" id="KW-0812">Transmembrane</keyword>
<keyword evidence="3" id="KW-1133">Transmembrane helix</keyword>
<dbReference type="Proteomes" id="UP001190700">
    <property type="component" value="Unassembled WGS sequence"/>
</dbReference>
<protein>
    <recommendedName>
        <fullName evidence="5">Protein-S-isoprenylcysteine O-methyltransferase</fullName>
        <ecNumber evidence="5">2.1.1.100</ecNumber>
    </recommendedName>
</protein>
<organism evidence="6 7">
    <name type="scientific">Cymbomonas tetramitiformis</name>
    <dbReference type="NCBI Taxonomy" id="36881"/>
    <lineage>
        <taxon>Eukaryota</taxon>
        <taxon>Viridiplantae</taxon>
        <taxon>Chlorophyta</taxon>
        <taxon>Pyramimonadophyceae</taxon>
        <taxon>Pyramimonadales</taxon>
        <taxon>Pyramimonadaceae</taxon>
        <taxon>Cymbomonas</taxon>
    </lineage>
</organism>
<comment type="similarity">
    <text evidence="5">Belongs to the class VI-like SAM-binding methyltransferase superfamily. Isoprenylcysteine carboxyl methyltransferase family.</text>
</comment>
<evidence type="ECO:0000256" key="5">
    <source>
        <dbReference type="RuleBase" id="RU362022"/>
    </source>
</evidence>
<gene>
    <name evidence="6" type="ORF">CYMTET_30249</name>
</gene>
<dbReference type="GO" id="GO:0005789">
    <property type="term" value="C:endoplasmic reticulum membrane"/>
    <property type="evidence" value="ECO:0007669"/>
    <property type="project" value="UniProtKB-SubCell"/>
</dbReference>
<comment type="subcellular location">
    <subcellularLocation>
        <location evidence="5">Endoplasmic reticulum membrane</location>
        <topology evidence="5">Multi-pass membrane protein</topology>
    </subcellularLocation>
    <subcellularLocation>
        <location evidence="1">Membrane</location>
        <topology evidence="1">Multi-pass membrane protein</topology>
    </subcellularLocation>
</comment>
<dbReference type="GO" id="GO:0032259">
    <property type="term" value="P:methylation"/>
    <property type="evidence" value="ECO:0007669"/>
    <property type="project" value="UniProtKB-KW"/>
</dbReference>
<keyword evidence="4" id="KW-0472">Membrane</keyword>
<evidence type="ECO:0000256" key="3">
    <source>
        <dbReference type="ARBA" id="ARBA00022989"/>
    </source>
</evidence>
<dbReference type="PANTHER" id="PTHR12714">
    <property type="entry name" value="PROTEIN-S ISOPRENYLCYSTEINE O-METHYLTRANSFERASE"/>
    <property type="match status" value="1"/>
</dbReference>
<feature type="non-terminal residue" evidence="6">
    <location>
        <position position="92"/>
    </location>
</feature>
<name>A0AAE0FJB2_9CHLO</name>
<keyword evidence="5" id="KW-0949">S-adenosyl-L-methionine</keyword>
<evidence type="ECO:0000256" key="2">
    <source>
        <dbReference type="ARBA" id="ARBA00022692"/>
    </source>
</evidence>
<reference evidence="6 7" key="1">
    <citation type="journal article" date="2015" name="Genome Biol. Evol.">
        <title>Comparative Genomics of a Bacterivorous Green Alga Reveals Evolutionary Causalities and Consequences of Phago-Mixotrophic Mode of Nutrition.</title>
        <authorList>
            <person name="Burns J.A."/>
            <person name="Paasch A."/>
            <person name="Narechania A."/>
            <person name="Kim E."/>
        </authorList>
    </citation>
    <scope>NUCLEOTIDE SEQUENCE [LARGE SCALE GENOMIC DNA]</scope>
    <source>
        <strain evidence="6 7">PLY_AMNH</strain>
    </source>
</reference>
<keyword evidence="5" id="KW-0256">Endoplasmic reticulum</keyword>
<evidence type="ECO:0000313" key="6">
    <source>
        <dbReference type="EMBL" id="KAK3260814.1"/>
    </source>
</evidence>
<dbReference type="EMBL" id="LGRX02017406">
    <property type="protein sequence ID" value="KAK3260814.1"/>
    <property type="molecule type" value="Genomic_DNA"/>
</dbReference>
<dbReference type="Pfam" id="PF04140">
    <property type="entry name" value="ICMT"/>
    <property type="match status" value="1"/>
</dbReference>
<proteinExistence type="inferred from homology"/>
<keyword evidence="5" id="KW-0489">Methyltransferase</keyword>
<comment type="cofactor">
    <cofactor evidence="5">
        <name>Zn(2+)</name>
        <dbReference type="ChEBI" id="CHEBI:29105"/>
    </cofactor>
    <text evidence="5">Divalent metal cations. Probably Zn(2+).</text>
</comment>
<accession>A0AAE0FJB2</accession>
<evidence type="ECO:0000256" key="4">
    <source>
        <dbReference type="ARBA" id="ARBA00023136"/>
    </source>
</evidence>
<dbReference type="Gene3D" id="1.20.120.1630">
    <property type="match status" value="1"/>
</dbReference>
<comment type="caution">
    <text evidence="6">The sequence shown here is derived from an EMBL/GenBank/DDBJ whole genome shotgun (WGS) entry which is preliminary data.</text>
</comment>
<dbReference type="PANTHER" id="PTHR12714:SF9">
    <property type="entry name" value="PROTEIN-S-ISOPRENYLCYSTEINE O-METHYLTRANSFERASE"/>
    <property type="match status" value="1"/>
</dbReference>